<dbReference type="AlphaFoldDB" id="A0AAX4J4S8"/>
<sequence length="82" mass="8800">MVLQIQTIDDPEYDFSEAEGTAQTIIGKGQVVTFKDAFIWEYKTGQKDPKPINVYGIQTGKTTVPSGTTIYVGGSGGKVNVA</sequence>
<evidence type="ECO:0000313" key="2">
    <source>
        <dbReference type="Proteomes" id="UP001322277"/>
    </source>
</evidence>
<reference evidence="2" key="1">
    <citation type="journal article" date="2023" name="bioRxiv">
        <title>Complete genome of the Medicago anthracnose fungus, Colletotrichum destructivum, reveals a mini-chromosome-like region within a core chromosome.</title>
        <authorList>
            <person name="Lapalu N."/>
            <person name="Simon A."/>
            <person name="Lu A."/>
            <person name="Plaumann P.-L."/>
            <person name="Amselem J."/>
            <person name="Pigne S."/>
            <person name="Auger A."/>
            <person name="Koch C."/>
            <person name="Dallery J.-F."/>
            <person name="O'Connell R.J."/>
        </authorList>
    </citation>
    <scope>NUCLEOTIDE SEQUENCE [LARGE SCALE GENOMIC DNA]</scope>
    <source>
        <strain evidence="2">CBS 520.97</strain>
    </source>
</reference>
<gene>
    <name evidence="1" type="ORF">CDEST_15364</name>
</gene>
<proteinExistence type="predicted"/>
<evidence type="ECO:0000313" key="1">
    <source>
        <dbReference type="EMBL" id="WQF90350.1"/>
    </source>
</evidence>
<name>A0AAX4J4S8_9PEZI</name>
<organism evidence="1 2">
    <name type="scientific">Colletotrichum destructivum</name>
    <dbReference type="NCBI Taxonomy" id="34406"/>
    <lineage>
        <taxon>Eukaryota</taxon>
        <taxon>Fungi</taxon>
        <taxon>Dikarya</taxon>
        <taxon>Ascomycota</taxon>
        <taxon>Pezizomycotina</taxon>
        <taxon>Sordariomycetes</taxon>
        <taxon>Hypocreomycetidae</taxon>
        <taxon>Glomerellales</taxon>
        <taxon>Glomerellaceae</taxon>
        <taxon>Colletotrichum</taxon>
        <taxon>Colletotrichum destructivum species complex</taxon>
    </lineage>
</organism>
<dbReference type="RefSeq" id="XP_062787571.1">
    <property type="nucleotide sequence ID" value="XM_062931520.1"/>
</dbReference>
<dbReference type="KEGG" id="cdet:87951864"/>
<dbReference type="Proteomes" id="UP001322277">
    <property type="component" value="Chromosome 11"/>
</dbReference>
<keyword evidence="2" id="KW-1185">Reference proteome</keyword>
<dbReference type="EMBL" id="CP137315">
    <property type="protein sequence ID" value="WQF90350.1"/>
    <property type="molecule type" value="Genomic_DNA"/>
</dbReference>
<accession>A0AAX4J4S8</accession>
<dbReference type="GeneID" id="87951864"/>
<protein>
    <submittedName>
        <fullName evidence="1">Uncharacterized protein</fullName>
    </submittedName>
</protein>